<dbReference type="EMBL" id="JASCXX010000016">
    <property type="protein sequence ID" value="MDI6450104.1"/>
    <property type="molecule type" value="Genomic_DNA"/>
</dbReference>
<gene>
    <name evidence="1" type="ORF">QJ522_13680</name>
</gene>
<comment type="caution">
    <text evidence="1">The sequence shown here is derived from an EMBL/GenBank/DDBJ whole genome shotgun (WGS) entry which is preliminary data.</text>
</comment>
<reference evidence="1" key="1">
    <citation type="submission" date="2023-05" db="EMBL/GenBank/DDBJ databases">
        <title>Anaerotaeda fermentans gen. nov., sp. nov., a novel anaerobic planctomycete of the new family within the order Sedimentisphaerales isolated from Taman Peninsula, Russia.</title>
        <authorList>
            <person name="Khomyakova M.A."/>
            <person name="Merkel A.Y."/>
            <person name="Slobodkin A.I."/>
        </authorList>
    </citation>
    <scope>NUCLEOTIDE SEQUENCE</scope>
    <source>
        <strain evidence="1">M17dextr</strain>
    </source>
</reference>
<proteinExistence type="predicted"/>
<dbReference type="RefSeq" id="WP_349245513.1">
    <property type="nucleotide sequence ID" value="NZ_JASCXX010000016.1"/>
</dbReference>
<sequence length="56" mass="6254">MLQGKAPSPSPTAESVDDGIDISLLRANLALSPAERLRRHQIALDRMRKLQEARFL</sequence>
<dbReference type="Proteomes" id="UP001431776">
    <property type="component" value="Unassembled WGS sequence"/>
</dbReference>
<protein>
    <submittedName>
        <fullName evidence="1">Uncharacterized protein</fullName>
    </submittedName>
</protein>
<organism evidence="1 2">
    <name type="scientific">Anaerobaca lacustris</name>
    <dbReference type="NCBI Taxonomy" id="3044600"/>
    <lineage>
        <taxon>Bacteria</taxon>
        <taxon>Pseudomonadati</taxon>
        <taxon>Planctomycetota</taxon>
        <taxon>Phycisphaerae</taxon>
        <taxon>Sedimentisphaerales</taxon>
        <taxon>Anaerobacaceae</taxon>
        <taxon>Anaerobaca</taxon>
    </lineage>
</organism>
<accession>A0AAW6U0S7</accession>
<evidence type="ECO:0000313" key="1">
    <source>
        <dbReference type="EMBL" id="MDI6450104.1"/>
    </source>
</evidence>
<name>A0AAW6U0S7_9BACT</name>
<keyword evidence="2" id="KW-1185">Reference proteome</keyword>
<evidence type="ECO:0000313" key="2">
    <source>
        <dbReference type="Proteomes" id="UP001431776"/>
    </source>
</evidence>
<dbReference type="AlphaFoldDB" id="A0AAW6U0S7"/>